<sequence>MSQANIAHVPSPSVEGKRLVSTPEGILVARSMACCNFPKFSGKNIKWWVTQYEKFFVQYFIHQEDMVFNVCQLLSEKPAKWHDMVLEFNSWDKWKPLATKRFGNTHMDIVKKLEMIHIQDYKTIEEFIDAYHVLVCLKVFERLI</sequence>
<accession>A0ACC2SZ56</accession>
<gene>
    <name evidence="1" type="ORF">DSO57_1037140</name>
</gene>
<proteinExistence type="predicted"/>
<evidence type="ECO:0000313" key="1">
    <source>
        <dbReference type="EMBL" id="KAJ9067636.1"/>
    </source>
</evidence>
<evidence type="ECO:0000313" key="2">
    <source>
        <dbReference type="Proteomes" id="UP001165960"/>
    </source>
</evidence>
<name>A0ACC2SZ56_9FUNG</name>
<keyword evidence="2" id="KW-1185">Reference proteome</keyword>
<reference evidence="1" key="1">
    <citation type="submission" date="2022-04" db="EMBL/GenBank/DDBJ databases">
        <title>Genome of the entomopathogenic fungus Entomophthora muscae.</title>
        <authorList>
            <person name="Elya C."/>
            <person name="Lovett B.R."/>
            <person name="Lee E."/>
            <person name="Macias A.M."/>
            <person name="Hajek A.E."/>
            <person name="De Bivort B.L."/>
            <person name="Kasson M.T."/>
            <person name="De Fine Licht H.H."/>
            <person name="Stajich J.E."/>
        </authorList>
    </citation>
    <scope>NUCLEOTIDE SEQUENCE</scope>
    <source>
        <strain evidence="1">Berkeley</strain>
    </source>
</reference>
<dbReference type="Proteomes" id="UP001165960">
    <property type="component" value="Unassembled WGS sequence"/>
</dbReference>
<comment type="caution">
    <text evidence="1">The sequence shown here is derived from an EMBL/GenBank/DDBJ whole genome shotgun (WGS) entry which is preliminary data.</text>
</comment>
<dbReference type="EMBL" id="QTSX02003936">
    <property type="protein sequence ID" value="KAJ9067636.1"/>
    <property type="molecule type" value="Genomic_DNA"/>
</dbReference>
<organism evidence="1 2">
    <name type="scientific">Entomophthora muscae</name>
    <dbReference type="NCBI Taxonomy" id="34485"/>
    <lineage>
        <taxon>Eukaryota</taxon>
        <taxon>Fungi</taxon>
        <taxon>Fungi incertae sedis</taxon>
        <taxon>Zoopagomycota</taxon>
        <taxon>Entomophthoromycotina</taxon>
        <taxon>Entomophthoromycetes</taxon>
        <taxon>Entomophthorales</taxon>
        <taxon>Entomophthoraceae</taxon>
        <taxon>Entomophthora</taxon>
    </lineage>
</organism>
<protein>
    <submittedName>
        <fullName evidence="1">Uncharacterized protein</fullName>
    </submittedName>
</protein>